<keyword evidence="3" id="KW-1185">Reference proteome</keyword>
<dbReference type="EMBL" id="JACOQK010000001">
    <property type="protein sequence ID" value="MBC5786749.1"/>
    <property type="molecule type" value="Genomic_DNA"/>
</dbReference>
<organism evidence="2 3">
    <name type="scientific">Clostridium facile</name>
    <dbReference type="NCBI Taxonomy" id="2763035"/>
    <lineage>
        <taxon>Bacteria</taxon>
        <taxon>Bacillati</taxon>
        <taxon>Bacillota</taxon>
        <taxon>Clostridia</taxon>
        <taxon>Eubacteriales</taxon>
        <taxon>Clostridiaceae</taxon>
        <taxon>Clostridium</taxon>
    </lineage>
</organism>
<comment type="caution">
    <text evidence="2">The sequence shown here is derived from an EMBL/GenBank/DDBJ whole genome shotgun (WGS) entry which is preliminary data.</text>
</comment>
<evidence type="ECO:0000313" key="3">
    <source>
        <dbReference type="Proteomes" id="UP000649151"/>
    </source>
</evidence>
<evidence type="ECO:0000256" key="1">
    <source>
        <dbReference type="SAM" id="Coils"/>
    </source>
</evidence>
<evidence type="ECO:0000313" key="2">
    <source>
        <dbReference type="EMBL" id="MBC5786749.1"/>
    </source>
</evidence>
<reference evidence="2 3" key="1">
    <citation type="submission" date="2020-08" db="EMBL/GenBank/DDBJ databases">
        <title>Genome public.</title>
        <authorList>
            <person name="Liu C."/>
            <person name="Sun Q."/>
        </authorList>
    </citation>
    <scope>NUCLEOTIDE SEQUENCE [LARGE SCALE GENOMIC DNA]</scope>
    <source>
        <strain evidence="2 3">NSJ-27</strain>
    </source>
</reference>
<keyword evidence="1" id="KW-0175">Coiled coil</keyword>
<name>A0ABR7INU9_9CLOT</name>
<protein>
    <submittedName>
        <fullName evidence="2">Phage scaffolding protein</fullName>
    </submittedName>
</protein>
<sequence>MKKDEFVKLGLDEETAQKCADASAEELKGFIPKSRFDEVNTEKQRLETTLKERDTQLEILKSSNDDVAALKQQIETLQQENRLKEQEHAKEIRQMQRVEVDNELLSAAKAKNKKALSGLLDEIDDAVELEEYRKQRQQQIDALKKSEETNFLFQEENKKISLKGASLGESGVDPTGQPVDVSKMTYDQLCEYYSQQ</sequence>
<dbReference type="InterPro" id="IPR009636">
    <property type="entry name" value="SCAF"/>
</dbReference>
<dbReference type="Pfam" id="PF06810">
    <property type="entry name" value="Phage_scaffold"/>
    <property type="match status" value="1"/>
</dbReference>
<proteinExistence type="predicted"/>
<dbReference type="RefSeq" id="WP_186995981.1">
    <property type="nucleotide sequence ID" value="NZ_JACOQK010000001.1"/>
</dbReference>
<accession>A0ABR7INU9</accession>
<dbReference type="Proteomes" id="UP000649151">
    <property type="component" value="Unassembled WGS sequence"/>
</dbReference>
<feature type="coiled-coil region" evidence="1">
    <location>
        <begin position="60"/>
        <end position="94"/>
    </location>
</feature>
<gene>
    <name evidence="2" type="ORF">H8Z77_01765</name>
</gene>